<accession>L8J9P9</accession>
<gene>
    <name evidence="1" type="ORF">C942_02907</name>
</gene>
<evidence type="ECO:0000313" key="1">
    <source>
        <dbReference type="EMBL" id="ELR64177.1"/>
    </source>
</evidence>
<comment type="caution">
    <text evidence="1">The sequence shown here is derived from an EMBL/GenBank/DDBJ whole genome shotgun (WGS) entry which is preliminary data.</text>
</comment>
<dbReference type="AlphaFoldDB" id="L8J9P9"/>
<dbReference type="RefSeq" id="WP_007468681.1">
    <property type="nucleotide sequence ID" value="NZ_AMZO01000031.1"/>
</dbReference>
<evidence type="ECO:0000313" key="2">
    <source>
        <dbReference type="Proteomes" id="UP000011134"/>
    </source>
</evidence>
<reference evidence="1 2" key="1">
    <citation type="submission" date="2012-12" db="EMBL/GenBank/DDBJ databases">
        <title>Genome Assembly of Photobacterium sp. AK15.</title>
        <authorList>
            <person name="Khatri I."/>
            <person name="Vaidya B."/>
            <person name="Srinivas T.N.R."/>
            <person name="Subramanian S."/>
            <person name="Pinnaka A."/>
        </authorList>
    </citation>
    <scope>NUCLEOTIDE SEQUENCE [LARGE SCALE GENOMIC DNA]</scope>
    <source>
        <strain evidence="1 2">AK15</strain>
    </source>
</reference>
<keyword evidence="2" id="KW-1185">Reference proteome</keyword>
<dbReference type="EMBL" id="AMZO01000031">
    <property type="protein sequence ID" value="ELR64177.1"/>
    <property type="molecule type" value="Genomic_DNA"/>
</dbReference>
<dbReference type="PATRIC" id="fig|1056511.3.peg.3831"/>
<organism evidence="1 2">
    <name type="scientific">Photobacterium marinum</name>
    <dbReference type="NCBI Taxonomy" id="1056511"/>
    <lineage>
        <taxon>Bacteria</taxon>
        <taxon>Pseudomonadati</taxon>
        <taxon>Pseudomonadota</taxon>
        <taxon>Gammaproteobacteria</taxon>
        <taxon>Vibrionales</taxon>
        <taxon>Vibrionaceae</taxon>
        <taxon>Photobacterium</taxon>
    </lineage>
</organism>
<proteinExistence type="predicted"/>
<dbReference type="Proteomes" id="UP000011134">
    <property type="component" value="Unassembled WGS sequence"/>
</dbReference>
<name>L8J9P9_9GAMM</name>
<sequence length="129" mass="14636">MSTITRYVSIDLDLYSRQDISPLAATLQDQVRILHCGWLDEHLFQLSVEPASDEFASIEEELESLLVAAEELPDDLKLLWFSSFDIVFNLTFEAGGHHRHQVKVHADYLKRMGELNGALNVMTYLAAAE</sequence>
<protein>
    <submittedName>
        <fullName evidence="1">Uncharacterized protein</fullName>
    </submittedName>
</protein>
<dbReference type="OrthoDB" id="5814758at2"/>